<proteinExistence type="predicted"/>
<dbReference type="OrthoDB" id="339764at2759"/>
<dbReference type="Proteomes" id="UP000265618">
    <property type="component" value="Unassembled WGS sequence"/>
</dbReference>
<dbReference type="FunFam" id="3.40.50.1970:FF:000003">
    <property type="entry name" value="Alcohol dehydrogenase, iron-containing"/>
    <property type="match status" value="1"/>
</dbReference>
<sequence length="392" mass="41527">MAHTTHTDALFLEHTDIMPGTVLEGEGLLSRPDVIDRLRSLGTKCVVVTGRASSRANGALPDTLASLTAAGVEYRVFDAVEENPSRATVLSCAEEMRDFAPDFLLGVGGGSPIDCCKAVGMALLGRYPVDTPGSTAVPTIVAIPTTAGTGTEVTQYAIVSEPEGKASIAAKVFPVLSLIDATYQCAMPLGITISTAVDALTHSVESLLCVKSDEASEECAWEGVRLFGLCLPELMEARRQGGLTPTMKTVAYRKALCYCSSLGGLAIARTGTSLPHGLGYKLTELYGARHGESTGFFHPHYLRLCRDMNSSSQDRVDRILTLVLQGTGVSLHDGPDMLDSFTSMMQALLPTPPALSQQDIQAMVALVPPSKLTQHPEPVGSKVVSDLYTSLV</sequence>
<dbReference type="GO" id="GO:0046872">
    <property type="term" value="F:metal ion binding"/>
    <property type="evidence" value="ECO:0007669"/>
    <property type="project" value="InterPro"/>
</dbReference>
<evidence type="ECO:0000313" key="4">
    <source>
        <dbReference type="EMBL" id="GIQ87838.1"/>
    </source>
</evidence>
<evidence type="ECO:0000256" key="1">
    <source>
        <dbReference type="ARBA" id="ARBA00023002"/>
    </source>
</evidence>
<dbReference type="PANTHER" id="PTHR11496:SF103">
    <property type="entry name" value="DEHYDROGENASE, PUTATIVE-RELATED"/>
    <property type="match status" value="1"/>
</dbReference>
<dbReference type="SUPFAM" id="SSF56796">
    <property type="entry name" value="Dehydroquinate synthase-like"/>
    <property type="match status" value="1"/>
</dbReference>
<dbReference type="Pfam" id="PF00465">
    <property type="entry name" value="Fe-ADH"/>
    <property type="match status" value="1"/>
</dbReference>
<dbReference type="InterPro" id="IPR018211">
    <property type="entry name" value="ADH_Fe_CS"/>
</dbReference>
<dbReference type="InterPro" id="IPR001670">
    <property type="entry name" value="ADH_Fe/GldA"/>
</dbReference>
<dbReference type="Gene3D" id="1.20.1090.10">
    <property type="entry name" value="Dehydroquinate synthase-like - alpha domain"/>
    <property type="match status" value="1"/>
</dbReference>
<evidence type="ECO:0008006" key="6">
    <source>
        <dbReference type="Google" id="ProtNLM"/>
    </source>
</evidence>
<evidence type="ECO:0000313" key="5">
    <source>
        <dbReference type="Proteomes" id="UP000265618"/>
    </source>
</evidence>
<dbReference type="Gene3D" id="3.40.50.1970">
    <property type="match status" value="1"/>
</dbReference>
<dbReference type="AlphaFoldDB" id="A0A9K3GM00"/>
<dbReference type="PANTHER" id="PTHR11496">
    <property type="entry name" value="ALCOHOL DEHYDROGENASE"/>
    <property type="match status" value="1"/>
</dbReference>
<dbReference type="PROSITE" id="PS00913">
    <property type="entry name" value="ADH_IRON_1"/>
    <property type="match status" value="1"/>
</dbReference>
<reference evidence="4 5" key="1">
    <citation type="journal article" date="2018" name="PLoS ONE">
        <title>The draft genome of Kipferlia bialata reveals reductive genome evolution in fornicate parasites.</title>
        <authorList>
            <person name="Tanifuji G."/>
            <person name="Takabayashi S."/>
            <person name="Kume K."/>
            <person name="Takagi M."/>
            <person name="Nakayama T."/>
            <person name="Kamikawa R."/>
            <person name="Inagaki Y."/>
            <person name="Hashimoto T."/>
        </authorList>
    </citation>
    <scope>NUCLEOTIDE SEQUENCE [LARGE SCALE GENOMIC DNA]</scope>
    <source>
        <strain evidence="4">NY0173</strain>
    </source>
</reference>
<gene>
    <name evidence="4" type="ORF">KIPB_009957</name>
</gene>
<keyword evidence="1" id="KW-0560">Oxidoreductase</keyword>
<name>A0A9K3GM00_9EUKA</name>
<dbReference type="EMBL" id="BDIP01003539">
    <property type="protein sequence ID" value="GIQ87838.1"/>
    <property type="molecule type" value="Genomic_DNA"/>
</dbReference>
<dbReference type="InterPro" id="IPR039697">
    <property type="entry name" value="Alcohol_dehydrogenase_Fe"/>
</dbReference>
<keyword evidence="5" id="KW-1185">Reference proteome</keyword>
<organism evidence="4 5">
    <name type="scientific">Kipferlia bialata</name>
    <dbReference type="NCBI Taxonomy" id="797122"/>
    <lineage>
        <taxon>Eukaryota</taxon>
        <taxon>Metamonada</taxon>
        <taxon>Carpediemonas-like organisms</taxon>
        <taxon>Kipferlia</taxon>
    </lineage>
</organism>
<feature type="domain" description="Fe-containing alcohol dehydrogenase-like C-terminal" evidence="3">
    <location>
        <begin position="192"/>
        <end position="361"/>
    </location>
</feature>
<protein>
    <recommendedName>
        <fullName evidence="6">Alcohol dehydrogenase iron-type/glycerol dehydrogenase GldA domain-containing protein</fullName>
    </recommendedName>
</protein>
<dbReference type="GO" id="GO:0004022">
    <property type="term" value="F:alcohol dehydrogenase (NAD+) activity"/>
    <property type="evidence" value="ECO:0007669"/>
    <property type="project" value="TreeGrafter"/>
</dbReference>
<dbReference type="InterPro" id="IPR056798">
    <property type="entry name" value="ADH_Fe_C"/>
</dbReference>
<feature type="domain" description="Alcohol dehydrogenase iron-type/glycerol dehydrogenase GldA" evidence="2">
    <location>
        <begin position="33"/>
        <end position="180"/>
    </location>
</feature>
<comment type="caution">
    <text evidence="4">The sequence shown here is derived from an EMBL/GenBank/DDBJ whole genome shotgun (WGS) entry which is preliminary data.</text>
</comment>
<evidence type="ECO:0000259" key="3">
    <source>
        <dbReference type="Pfam" id="PF25137"/>
    </source>
</evidence>
<evidence type="ECO:0000259" key="2">
    <source>
        <dbReference type="Pfam" id="PF00465"/>
    </source>
</evidence>
<accession>A0A9K3GM00</accession>
<dbReference type="Pfam" id="PF25137">
    <property type="entry name" value="ADH_Fe_C"/>
    <property type="match status" value="1"/>
</dbReference>